<evidence type="ECO:0000256" key="3">
    <source>
        <dbReference type="ARBA" id="ARBA00022475"/>
    </source>
</evidence>
<dbReference type="Proteomes" id="UP000033423">
    <property type="component" value="Unassembled WGS sequence"/>
</dbReference>
<evidence type="ECO:0000313" key="11">
    <source>
        <dbReference type="Proteomes" id="UP000033423"/>
    </source>
</evidence>
<dbReference type="GO" id="GO:0005886">
    <property type="term" value="C:plasma membrane"/>
    <property type="evidence" value="ECO:0007669"/>
    <property type="project" value="UniProtKB-SubCell"/>
</dbReference>
<organism evidence="10 11">
    <name type="scientific">Candidatus Magnetobacterium bavaricum</name>
    <dbReference type="NCBI Taxonomy" id="29290"/>
    <lineage>
        <taxon>Bacteria</taxon>
        <taxon>Pseudomonadati</taxon>
        <taxon>Nitrospirota</taxon>
        <taxon>Thermodesulfovibrionia</taxon>
        <taxon>Thermodesulfovibrionales</taxon>
        <taxon>Candidatus Magnetobacteriaceae</taxon>
        <taxon>Candidatus Magnetobacterium</taxon>
    </lineage>
</organism>
<keyword evidence="11" id="KW-1185">Reference proteome</keyword>
<keyword evidence="2" id="KW-0813">Transport</keyword>
<dbReference type="Pfam" id="PF25539">
    <property type="entry name" value="Bestrophin_2"/>
    <property type="match status" value="1"/>
</dbReference>
<evidence type="ECO:0000256" key="2">
    <source>
        <dbReference type="ARBA" id="ARBA00022448"/>
    </source>
</evidence>
<comment type="similarity">
    <text evidence="8">Belongs to the anion channel-forming bestrophin (TC 1.A.46) family.</text>
</comment>
<keyword evidence="4 9" id="KW-0812">Transmembrane</keyword>
<name>A0A0F3GMG3_9BACT</name>
<keyword evidence="7 9" id="KW-0472">Membrane</keyword>
<keyword evidence="3" id="KW-1003">Cell membrane</keyword>
<evidence type="ECO:0000256" key="1">
    <source>
        <dbReference type="ARBA" id="ARBA00004651"/>
    </source>
</evidence>
<keyword evidence="6" id="KW-0406">Ion transport</keyword>
<evidence type="ECO:0000256" key="7">
    <source>
        <dbReference type="ARBA" id="ARBA00023136"/>
    </source>
</evidence>
<evidence type="ECO:0000256" key="4">
    <source>
        <dbReference type="ARBA" id="ARBA00022692"/>
    </source>
</evidence>
<dbReference type="InterPro" id="IPR044669">
    <property type="entry name" value="YneE/VCCN1/2-like"/>
</dbReference>
<feature type="transmembrane region" description="Helical" evidence="9">
    <location>
        <begin position="52"/>
        <end position="68"/>
    </location>
</feature>
<evidence type="ECO:0000256" key="5">
    <source>
        <dbReference type="ARBA" id="ARBA00022989"/>
    </source>
</evidence>
<gene>
    <name evidence="10" type="ORF">MBAV_004689</name>
</gene>
<dbReference type="AlphaFoldDB" id="A0A0F3GMG3"/>
<dbReference type="PANTHER" id="PTHR33281">
    <property type="entry name" value="UPF0187 PROTEIN YNEE"/>
    <property type="match status" value="1"/>
</dbReference>
<dbReference type="PANTHER" id="PTHR33281:SF19">
    <property type="entry name" value="VOLTAGE-DEPENDENT ANION CHANNEL-FORMING PROTEIN YNEE"/>
    <property type="match status" value="1"/>
</dbReference>
<proteinExistence type="inferred from homology"/>
<protein>
    <submittedName>
        <fullName evidence="10">Uncharacterized protein</fullName>
    </submittedName>
</protein>
<evidence type="ECO:0000256" key="9">
    <source>
        <dbReference type="SAM" id="Phobius"/>
    </source>
</evidence>
<evidence type="ECO:0000256" key="6">
    <source>
        <dbReference type="ARBA" id="ARBA00023065"/>
    </source>
</evidence>
<dbReference type="EMBL" id="LACI01002030">
    <property type="protein sequence ID" value="KJU83115.1"/>
    <property type="molecule type" value="Genomic_DNA"/>
</dbReference>
<feature type="transmembrane region" description="Helical" evidence="9">
    <location>
        <begin position="220"/>
        <end position="252"/>
    </location>
</feature>
<comment type="caution">
    <text evidence="10">The sequence shown here is derived from an EMBL/GenBank/DDBJ whole genome shotgun (WGS) entry which is preliminary data.</text>
</comment>
<comment type="subcellular location">
    <subcellularLocation>
        <location evidence="1">Cell membrane</location>
        <topology evidence="1">Multi-pass membrane protein</topology>
    </subcellularLocation>
</comment>
<sequence length="295" mass="33612">MIYYDNKDWLKLLLTMRGSILSSILPRIGIFAVTSTIITLVHFYVIKINTPPTPWSIVGVALGLMLVFRTNTAYERYWEGRRTWGSIINSTQNLAVDSIAYISSDHTESLKLRQRLFKLLTAFPILVKQRLRDQNDIEELRSFLTNAEIAVLEKSFNMPVSLIAMIKKTLYMCLKLGILNQSHLTILNSNLSDLMSSLSSCERIKSTPIPLAYALHLKRFMYLFCLTIPISLVNSFGWWTILFGALVAYAFVGIEEIGIEVEDPFGEDPNDLPLDDFCENIKNTLQDIFAKQNSL</sequence>
<evidence type="ECO:0000256" key="8">
    <source>
        <dbReference type="ARBA" id="ARBA00034708"/>
    </source>
</evidence>
<evidence type="ECO:0000313" key="10">
    <source>
        <dbReference type="EMBL" id="KJU83115.1"/>
    </source>
</evidence>
<accession>A0A0F3GMG3</accession>
<reference evidence="10 11" key="1">
    <citation type="submission" date="2015-02" db="EMBL/GenBank/DDBJ databases">
        <title>Single-cell genomics of uncultivated deep-branching MTB reveals a conserved set of magnetosome genes.</title>
        <authorList>
            <person name="Kolinko S."/>
            <person name="Richter M."/>
            <person name="Glockner F.O."/>
            <person name="Brachmann A."/>
            <person name="Schuler D."/>
        </authorList>
    </citation>
    <scope>NUCLEOTIDE SEQUENCE [LARGE SCALE GENOMIC DNA]</scope>
    <source>
        <strain evidence="10">TM-1</strain>
    </source>
</reference>
<keyword evidence="5 9" id="KW-1133">Transmembrane helix</keyword>
<dbReference type="GO" id="GO:0005254">
    <property type="term" value="F:chloride channel activity"/>
    <property type="evidence" value="ECO:0007669"/>
    <property type="project" value="InterPro"/>
</dbReference>
<feature type="transmembrane region" description="Helical" evidence="9">
    <location>
        <begin position="20"/>
        <end position="46"/>
    </location>
</feature>